<dbReference type="AlphaFoldDB" id="A0A0F9MP77"/>
<evidence type="ECO:0000313" key="1">
    <source>
        <dbReference type="EMBL" id="KKN01227.1"/>
    </source>
</evidence>
<sequence>MTSRGDELAFPVVGDPSEMSICSGITKRE</sequence>
<reference evidence="1" key="1">
    <citation type="journal article" date="2015" name="Nature">
        <title>Complex archaea that bridge the gap between prokaryotes and eukaryotes.</title>
        <authorList>
            <person name="Spang A."/>
            <person name="Saw J.H."/>
            <person name="Jorgensen S.L."/>
            <person name="Zaremba-Niedzwiedzka K."/>
            <person name="Martijn J."/>
            <person name="Lind A.E."/>
            <person name="van Eijk R."/>
            <person name="Schleper C."/>
            <person name="Guy L."/>
            <person name="Ettema T.J."/>
        </authorList>
    </citation>
    <scope>NUCLEOTIDE SEQUENCE</scope>
</reference>
<accession>A0A0F9MP77</accession>
<comment type="caution">
    <text evidence="1">The sequence shown here is derived from an EMBL/GenBank/DDBJ whole genome shotgun (WGS) entry which is preliminary data.</text>
</comment>
<proteinExistence type="predicted"/>
<protein>
    <submittedName>
        <fullName evidence="1">Uncharacterized protein</fullName>
    </submittedName>
</protein>
<gene>
    <name evidence="1" type="ORF">LCGC14_1129910</name>
</gene>
<organism evidence="1">
    <name type="scientific">marine sediment metagenome</name>
    <dbReference type="NCBI Taxonomy" id="412755"/>
    <lineage>
        <taxon>unclassified sequences</taxon>
        <taxon>metagenomes</taxon>
        <taxon>ecological metagenomes</taxon>
    </lineage>
</organism>
<dbReference type="EMBL" id="LAZR01005285">
    <property type="protein sequence ID" value="KKN01227.1"/>
    <property type="molecule type" value="Genomic_DNA"/>
</dbReference>
<name>A0A0F9MP77_9ZZZZ</name>